<dbReference type="Pfam" id="PF02771">
    <property type="entry name" value="Acyl-CoA_dh_N"/>
    <property type="match status" value="1"/>
</dbReference>
<proteinExistence type="inferred from homology"/>
<dbReference type="Pfam" id="PF12806">
    <property type="entry name" value="Acyl-CoA_dh_C"/>
    <property type="match status" value="1"/>
</dbReference>
<comment type="similarity">
    <text evidence="2">Belongs to the acyl-CoA dehydrogenase family.</text>
</comment>
<evidence type="ECO:0000259" key="8">
    <source>
        <dbReference type="Pfam" id="PF02771"/>
    </source>
</evidence>
<dbReference type="InterPro" id="IPR037069">
    <property type="entry name" value="AcylCoA_DH/ox_N_sf"/>
</dbReference>
<dbReference type="InterPro" id="IPR006091">
    <property type="entry name" value="Acyl-CoA_Oxase/DH_mid-dom"/>
</dbReference>
<evidence type="ECO:0000256" key="3">
    <source>
        <dbReference type="ARBA" id="ARBA00022630"/>
    </source>
</evidence>
<dbReference type="PANTHER" id="PTHR42803">
    <property type="entry name" value="ACYL-COA DEHYDROGENASE"/>
    <property type="match status" value="1"/>
</dbReference>
<accession>A0A381PGH5</accession>
<name>A0A381PGH5_9ZZZZ</name>
<evidence type="ECO:0000256" key="2">
    <source>
        <dbReference type="ARBA" id="ARBA00009347"/>
    </source>
</evidence>
<sequence length="601" mass="65889">MSSTEYQVDRRELQFVVNETLAAGKLCELPDFSEFDEEMFTMIINEASTFSEQVLAPLNENGDRQGCRIENGSVVTPDGFANAWEQLGEGGWLSMNLPPEYGGQGLPEVISIIGKETQLAANQGFTIGASLTSGAANLIYTFGSAEQKTNFCEKMFSGTWAGSMCLTEPQAGTAVGDAATTATKQDAGHYLIKGTKQFITNGDHDMADNIIHLLLARTPNSPEGTKGISLFIVPKIRLDGTPNDVKVVSIEHKMGINGSPTCLLSFGDNNDCEGYLLKAENIGMAQMFQLMNEARLLVGLQGLAGAGAAVQNAWAYAKERTQGPSAVHPGEKALIVEFPDVRRMLMQMKAVTEGLRALMYTTAWYIDMAKHGPEESREKYQDLLDLHIPVCKSFGTDQGFEVARVGIQVLGGVGFTQDFPLEQNARDQKIASIYEGTNGIQALDLVGRKFNTKKGQLLDVLVDELSWFDHNSPDGELAGWVAEWETYRTLMLESIACLKKTGEAEGKDGYVLYAVNMLDLMGDVLCCFYLLKQAESAQKKWKSMLDGAVSQAELLEENEEAQFYWNKLRTTEFYVWSVLPRALANAKTIKNANLAPLSACL</sequence>
<dbReference type="PANTHER" id="PTHR42803:SF1">
    <property type="entry name" value="BROAD-SPECIFICITY LINEAR ACYL-COA DEHYDROGENASE FADE5"/>
    <property type="match status" value="1"/>
</dbReference>
<dbReference type="Pfam" id="PF00441">
    <property type="entry name" value="Acyl-CoA_dh_1"/>
    <property type="match status" value="1"/>
</dbReference>
<feature type="domain" description="Acyl-CoA dehydrogenase/oxidase N-terminal" evidence="8">
    <location>
        <begin position="41"/>
        <end position="158"/>
    </location>
</feature>
<organism evidence="10">
    <name type="scientific">marine metagenome</name>
    <dbReference type="NCBI Taxonomy" id="408172"/>
    <lineage>
        <taxon>unclassified sequences</taxon>
        <taxon>metagenomes</taxon>
        <taxon>ecological metagenomes</taxon>
    </lineage>
</organism>
<dbReference type="Gene3D" id="1.20.140.10">
    <property type="entry name" value="Butyryl-CoA Dehydrogenase, subunit A, domain 3"/>
    <property type="match status" value="1"/>
</dbReference>
<dbReference type="InterPro" id="IPR025878">
    <property type="entry name" value="Acyl-CoA_dh-like_C_dom"/>
</dbReference>
<feature type="domain" description="Acetyl-CoA dehydrogenase-like C-terminal" evidence="9">
    <location>
        <begin position="479"/>
        <end position="593"/>
    </location>
</feature>
<dbReference type="GO" id="GO:0016627">
    <property type="term" value="F:oxidoreductase activity, acting on the CH-CH group of donors"/>
    <property type="evidence" value="ECO:0007669"/>
    <property type="project" value="InterPro"/>
</dbReference>
<dbReference type="Gene3D" id="1.10.540.10">
    <property type="entry name" value="Acyl-CoA dehydrogenase/oxidase, N-terminal domain"/>
    <property type="match status" value="1"/>
</dbReference>
<dbReference type="InterPro" id="IPR009100">
    <property type="entry name" value="AcylCoA_DH/oxidase_NM_dom_sf"/>
</dbReference>
<dbReference type="SUPFAM" id="SSF47203">
    <property type="entry name" value="Acyl-CoA dehydrogenase C-terminal domain-like"/>
    <property type="match status" value="1"/>
</dbReference>
<feature type="domain" description="Acyl-CoA dehydrogenase/oxidase C-terminal" evidence="6">
    <location>
        <begin position="283"/>
        <end position="444"/>
    </location>
</feature>
<keyword evidence="3" id="KW-0285">Flavoprotein</keyword>
<dbReference type="Pfam" id="PF02770">
    <property type="entry name" value="Acyl-CoA_dh_M"/>
    <property type="match status" value="1"/>
</dbReference>
<dbReference type="AlphaFoldDB" id="A0A381PGH5"/>
<dbReference type="InterPro" id="IPR036250">
    <property type="entry name" value="AcylCo_DH-like_C"/>
</dbReference>
<dbReference type="GO" id="GO:0050660">
    <property type="term" value="F:flavin adenine dinucleotide binding"/>
    <property type="evidence" value="ECO:0007669"/>
    <property type="project" value="InterPro"/>
</dbReference>
<dbReference type="EMBL" id="UINC01000976">
    <property type="protein sequence ID" value="SUZ66116.1"/>
    <property type="molecule type" value="Genomic_DNA"/>
</dbReference>
<dbReference type="InterPro" id="IPR013786">
    <property type="entry name" value="AcylCoA_DH/ox_N"/>
</dbReference>
<evidence type="ECO:0000313" key="10">
    <source>
        <dbReference type="EMBL" id="SUZ66116.1"/>
    </source>
</evidence>
<dbReference type="InterPro" id="IPR052166">
    <property type="entry name" value="Diverse_Acyl-CoA_DH"/>
</dbReference>
<evidence type="ECO:0000256" key="1">
    <source>
        <dbReference type="ARBA" id="ARBA00001974"/>
    </source>
</evidence>
<comment type="cofactor">
    <cofactor evidence="1">
        <name>FAD</name>
        <dbReference type="ChEBI" id="CHEBI:57692"/>
    </cofactor>
</comment>
<evidence type="ECO:0000259" key="7">
    <source>
        <dbReference type="Pfam" id="PF02770"/>
    </source>
</evidence>
<evidence type="ECO:0000259" key="6">
    <source>
        <dbReference type="Pfam" id="PF00441"/>
    </source>
</evidence>
<evidence type="ECO:0000259" key="9">
    <source>
        <dbReference type="Pfam" id="PF12806"/>
    </source>
</evidence>
<dbReference type="InterPro" id="IPR046373">
    <property type="entry name" value="Acyl-CoA_Oxase/DH_mid-dom_sf"/>
</dbReference>
<dbReference type="Gene3D" id="2.40.110.10">
    <property type="entry name" value="Butyryl-CoA Dehydrogenase, subunit A, domain 2"/>
    <property type="match status" value="1"/>
</dbReference>
<keyword evidence="5" id="KW-0560">Oxidoreductase</keyword>
<keyword evidence="4" id="KW-0274">FAD</keyword>
<evidence type="ECO:0008006" key="11">
    <source>
        <dbReference type="Google" id="ProtNLM"/>
    </source>
</evidence>
<dbReference type="SUPFAM" id="SSF56645">
    <property type="entry name" value="Acyl-CoA dehydrogenase NM domain-like"/>
    <property type="match status" value="1"/>
</dbReference>
<reference evidence="10" key="1">
    <citation type="submission" date="2018-05" db="EMBL/GenBank/DDBJ databases">
        <authorList>
            <person name="Lanie J.A."/>
            <person name="Ng W.-L."/>
            <person name="Kazmierczak K.M."/>
            <person name="Andrzejewski T.M."/>
            <person name="Davidsen T.M."/>
            <person name="Wayne K.J."/>
            <person name="Tettelin H."/>
            <person name="Glass J.I."/>
            <person name="Rusch D."/>
            <person name="Podicherti R."/>
            <person name="Tsui H.-C.T."/>
            <person name="Winkler M.E."/>
        </authorList>
    </citation>
    <scope>NUCLEOTIDE SEQUENCE</scope>
</reference>
<dbReference type="InterPro" id="IPR009075">
    <property type="entry name" value="AcylCo_DH/oxidase_C"/>
</dbReference>
<protein>
    <recommendedName>
        <fullName evidence="11">Acyl-CoA dehydrogenase</fullName>
    </recommendedName>
</protein>
<evidence type="ECO:0000256" key="4">
    <source>
        <dbReference type="ARBA" id="ARBA00022827"/>
    </source>
</evidence>
<feature type="domain" description="Acyl-CoA oxidase/dehydrogenase middle" evidence="7">
    <location>
        <begin position="163"/>
        <end position="267"/>
    </location>
</feature>
<gene>
    <name evidence="10" type="ORF">METZ01_LOCUS18970</name>
</gene>
<evidence type="ECO:0000256" key="5">
    <source>
        <dbReference type="ARBA" id="ARBA00023002"/>
    </source>
</evidence>